<name>A0A3M6X2J5_HORWE</name>
<dbReference type="Proteomes" id="UP000281245">
    <property type="component" value="Unassembled WGS sequence"/>
</dbReference>
<dbReference type="GO" id="GO:0005739">
    <property type="term" value="C:mitochondrion"/>
    <property type="evidence" value="ECO:0007669"/>
    <property type="project" value="TreeGrafter"/>
</dbReference>
<dbReference type="Proteomes" id="UP000271337">
    <property type="component" value="Unassembled WGS sequence"/>
</dbReference>
<dbReference type="InterPro" id="IPR024168">
    <property type="entry name" value="Catalase_SrpA-type_pred"/>
</dbReference>
<dbReference type="Gene3D" id="1.20.1280.120">
    <property type="match status" value="1"/>
</dbReference>
<dbReference type="AlphaFoldDB" id="A0A3M6X2J5"/>
<dbReference type="OrthoDB" id="2379805at2759"/>
<dbReference type="VEuPathDB" id="FungiDB:BTJ68_02683"/>
<accession>A0A3M6X2J5</accession>
<dbReference type="GO" id="GO:0004096">
    <property type="term" value="F:catalase activity"/>
    <property type="evidence" value="ECO:0007669"/>
    <property type="project" value="InterPro"/>
</dbReference>
<dbReference type="Gene3D" id="2.40.180.10">
    <property type="entry name" value="Catalase core domain"/>
    <property type="match status" value="1"/>
</dbReference>
<dbReference type="InterPro" id="IPR020835">
    <property type="entry name" value="Catalase_sf"/>
</dbReference>
<reference evidence="4 5" key="1">
    <citation type="journal article" date="2018" name="BMC Genomics">
        <title>Genomic evidence for intraspecific hybridization in a clonal and extremely halotolerant yeast.</title>
        <authorList>
            <person name="Gostincar C."/>
            <person name="Stajich J.E."/>
            <person name="Zupancic J."/>
            <person name="Zalar P."/>
            <person name="Gunde-Cimerman N."/>
        </authorList>
    </citation>
    <scope>NUCLEOTIDE SEQUENCE [LARGE SCALE GENOMIC DNA]</scope>
    <source>
        <strain evidence="2 5">EXF-6656</strain>
        <strain evidence="3 4">EXF-6669</strain>
    </source>
</reference>
<dbReference type="CDD" id="cd08153">
    <property type="entry name" value="srpA_like"/>
    <property type="match status" value="1"/>
</dbReference>
<protein>
    <recommendedName>
        <fullName evidence="1">Catalase core domain-containing protein</fullName>
    </recommendedName>
</protein>
<sequence>MIYLTIHTNILEKNILVLSTCPYQKIQRRSRPPATWSKRCKAHLATIQVTDQVLCSTTLNCVKHLPNTSVAHAKGRFVTGTFTPTPDAASLSTAPHFNNPSTPIIVRFSSSTGIPNIPDTDANSNPRGMALRFVLGNAGHLHTDIIAHSTPYFPMRTGEGFLAMLDALGNGTIGDFLAANPSAAAFVQDPKPSPKSFATERYYGVNAFKFVSKKGQERFIRYRILPDAELSHLSETELASKSPNYLFDELPMRINQGPVGFKLLAQVAEADDPTDDATRHWPEERRLVELGTIRLEAVTPEEQSEREQKRIIFDPIPRVEGIEPSADHLLEMRAGVYLISGKERRAASVEGATLSPAGVA</sequence>
<dbReference type="GO" id="GO:0020037">
    <property type="term" value="F:heme binding"/>
    <property type="evidence" value="ECO:0007669"/>
    <property type="project" value="InterPro"/>
</dbReference>
<dbReference type="PROSITE" id="PS51402">
    <property type="entry name" value="CATALASE_3"/>
    <property type="match status" value="1"/>
</dbReference>
<dbReference type="GO" id="GO:0042542">
    <property type="term" value="P:response to hydrogen peroxide"/>
    <property type="evidence" value="ECO:0007669"/>
    <property type="project" value="TreeGrafter"/>
</dbReference>
<gene>
    <name evidence="3" type="ORF">D0867_01234</name>
    <name evidence="2" type="ORF">D0869_04165</name>
</gene>
<dbReference type="Pfam" id="PF00199">
    <property type="entry name" value="Catalase"/>
    <property type="match status" value="1"/>
</dbReference>
<dbReference type="GO" id="GO:0005777">
    <property type="term" value="C:peroxisome"/>
    <property type="evidence" value="ECO:0007669"/>
    <property type="project" value="TreeGrafter"/>
</dbReference>
<dbReference type="EMBL" id="QWIJ01000249">
    <property type="protein sequence ID" value="RMX84982.1"/>
    <property type="molecule type" value="Genomic_DNA"/>
</dbReference>
<dbReference type="InterPro" id="IPR011614">
    <property type="entry name" value="Catalase_core"/>
</dbReference>
<proteinExistence type="predicted"/>
<evidence type="ECO:0000313" key="3">
    <source>
        <dbReference type="EMBL" id="RMY24656.1"/>
    </source>
</evidence>
<feature type="domain" description="Catalase core" evidence="1">
    <location>
        <begin position="35"/>
        <end position="360"/>
    </location>
</feature>
<dbReference type="PANTHER" id="PTHR11465:SF62">
    <property type="entry name" value="CATALASE T"/>
    <property type="match status" value="1"/>
</dbReference>
<dbReference type="PANTHER" id="PTHR11465">
    <property type="entry name" value="CATALASE"/>
    <property type="match status" value="1"/>
</dbReference>
<evidence type="ECO:0000313" key="2">
    <source>
        <dbReference type="EMBL" id="RMX84982.1"/>
    </source>
</evidence>
<evidence type="ECO:0000313" key="5">
    <source>
        <dbReference type="Proteomes" id="UP000281245"/>
    </source>
</evidence>
<dbReference type="GO" id="GO:0042744">
    <property type="term" value="P:hydrogen peroxide catabolic process"/>
    <property type="evidence" value="ECO:0007669"/>
    <property type="project" value="TreeGrafter"/>
</dbReference>
<dbReference type="EMBL" id="QWIL01000072">
    <property type="protein sequence ID" value="RMY24656.1"/>
    <property type="molecule type" value="Genomic_DNA"/>
</dbReference>
<evidence type="ECO:0000313" key="4">
    <source>
        <dbReference type="Proteomes" id="UP000271337"/>
    </source>
</evidence>
<comment type="caution">
    <text evidence="2">The sequence shown here is derived from an EMBL/GenBank/DDBJ whole genome shotgun (WGS) entry which is preliminary data.</text>
</comment>
<dbReference type="SUPFAM" id="SSF56634">
    <property type="entry name" value="Heme-dependent catalase-like"/>
    <property type="match status" value="1"/>
</dbReference>
<dbReference type="InterPro" id="IPR018028">
    <property type="entry name" value="Catalase"/>
</dbReference>
<organism evidence="2 5">
    <name type="scientific">Hortaea werneckii</name>
    <name type="common">Black yeast</name>
    <name type="synonym">Cladosporium werneckii</name>
    <dbReference type="NCBI Taxonomy" id="91943"/>
    <lineage>
        <taxon>Eukaryota</taxon>
        <taxon>Fungi</taxon>
        <taxon>Dikarya</taxon>
        <taxon>Ascomycota</taxon>
        <taxon>Pezizomycotina</taxon>
        <taxon>Dothideomycetes</taxon>
        <taxon>Dothideomycetidae</taxon>
        <taxon>Mycosphaerellales</taxon>
        <taxon>Teratosphaeriaceae</taxon>
        <taxon>Hortaea</taxon>
    </lineage>
</organism>
<dbReference type="SMART" id="SM01060">
    <property type="entry name" value="Catalase"/>
    <property type="match status" value="1"/>
</dbReference>
<evidence type="ECO:0000259" key="1">
    <source>
        <dbReference type="SMART" id="SM01060"/>
    </source>
</evidence>